<feature type="compositionally biased region" description="Polar residues" evidence="1">
    <location>
        <begin position="421"/>
        <end position="433"/>
    </location>
</feature>
<protein>
    <submittedName>
        <fullName evidence="2">Uncharacterized protein</fullName>
    </submittedName>
</protein>
<reference evidence="2 3" key="1">
    <citation type="submission" date="2017-10" db="EMBL/GenBank/DDBJ databases">
        <title>Comparative genomics in systemic dimorphic fungi from Ajellomycetaceae.</title>
        <authorList>
            <person name="Munoz J.F."/>
            <person name="Mcewen J.G."/>
            <person name="Clay O.K."/>
            <person name="Cuomo C.A."/>
        </authorList>
    </citation>
    <scope>NUCLEOTIDE SEQUENCE [LARGE SCALE GENOMIC DNA]</scope>
    <source>
        <strain evidence="2 3">UAMH5409</strain>
    </source>
</reference>
<name>A0A2B7WRF0_9EURO</name>
<feature type="compositionally biased region" description="Basic residues" evidence="1">
    <location>
        <begin position="458"/>
        <end position="481"/>
    </location>
</feature>
<proteinExistence type="predicted"/>
<evidence type="ECO:0000313" key="2">
    <source>
        <dbReference type="EMBL" id="PGG99224.1"/>
    </source>
</evidence>
<dbReference type="EMBL" id="PDNB01000211">
    <property type="protein sequence ID" value="PGG99224.1"/>
    <property type="molecule type" value="Genomic_DNA"/>
</dbReference>
<sequence length="489" mass="54771">MSPSKGSVKKRQRSVEDHLPETASVSAGAYSKKKRKLSSGFDYTQDIRSARTFWGRLSKVWLTRSALDELDRRTPDLPSRLELSQPEGDLDYIKDPAQLRRFARHGGPDLGNLRGIEIESAKSLGDDTISVNAKDLSTKRSSAYDANFEQILIDHGAYPEEYGYSDDRSPSLPDNRDEILQRIGRPRPSLSPSRFSESDFQNFRRANAHALGEKKVMSSVFPTIRGNADIPYEEDKLFGNLAPFAEGIVDAKPDFYDGAQAEQLDHRVRTELSHYIVPSTHHNAPIIPNFFAEGKGPDGSTAVAKRQTLYDGVLGARAILQLQSYKKELTYDGNAYVVTSTYHDGNLKLYTAHPTPSADPRRCTDYHLTQLRSFALTDSPELFRQGASALRNTRDWAKEHRDRFIVAANTVAENTPIDMSLNASSQTPLSHSTHIIRESETSADELSAGITRMDLSVRKRPLSQSRRGRASGNRSKSRRRSRSDSSRRN</sequence>
<organism evidence="2 3">
    <name type="scientific">Helicocarpus griseus UAMH5409</name>
    <dbReference type="NCBI Taxonomy" id="1447875"/>
    <lineage>
        <taxon>Eukaryota</taxon>
        <taxon>Fungi</taxon>
        <taxon>Dikarya</taxon>
        <taxon>Ascomycota</taxon>
        <taxon>Pezizomycotina</taxon>
        <taxon>Eurotiomycetes</taxon>
        <taxon>Eurotiomycetidae</taxon>
        <taxon>Onygenales</taxon>
        <taxon>Ajellomycetaceae</taxon>
        <taxon>Helicocarpus</taxon>
    </lineage>
</organism>
<comment type="caution">
    <text evidence="2">The sequence shown here is derived from an EMBL/GenBank/DDBJ whole genome shotgun (WGS) entry which is preliminary data.</text>
</comment>
<dbReference type="AlphaFoldDB" id="A0A2B7WRF0"/>
<evidence type="ECO:0000313" key="3">
    <source>
        <dbReference type="Proteomes" id="UP000223968"/>
    </source>
</evidence>
<accession>A0A2B7WRF0</accession>
<dbReference type="Proteomes" id="UP000223968">
    <property type="component" value="Unassembled WGS sequence"/>
</dbReference>
<feature type="region of interest" description="Disordered" evidence="1">
    <location>
        <begin position="1"/>
        <end position="39"/>
    </location>
</feature>
<gene>
    <name evidence="2" type="ORF">AJ79_08654</name>
</gene>
<keyword evidence="3" id="KW-1185">Reference proteome</keyword>
<dbReference type="OrthoDB" id="4184638at2759"/>
<feature type="region of interest" description="Disordered" evidence="1">
    <location>
        <begin position="421"/>
        <end position="489"/>
    </location>
</feature>
<evidence type="ECO:0000256" key="1">
    <source>
        <dbReference type="SAM" id="MobiDB-lite"/>
    </source>
</evidence>
<dbReference type="STRING" id="1447875.A0A2B7WRF0"/>